<dbReference type="SMART" id="SM00422">
    <property type="entry name" value="HTH_MERR"/>
    <property type="match status" value="1"/>
</dbReference>
<keyword evidence="2" id="KW-0175">Coiled coil</keyword>
<accession>A0A1E3H7L8</accession>
<dbReference type="InterPro" id="IPR000551">
    <property type="entry name" value="MerR-type_HTH_dom"/>
</dbReference>
<dbReference type="RefSeq" id="WP_069305549.1">
    <property type="nucleotide sequence ID" value="NZ_MCRJ01000003.1"/>
</dbReference>
<dbReference type="Gene3D" id="1.10.1660.10">
    <property type="match status" value="1"/>
</dbReference>
<gene>
    <name evidence="4" type="primary">merR</name>
    <name evidence="4" type="ORF">A6302_00256</name>
</gene>
<dbReference type="CDD" id="cd04776">
    <property type="entry name" value="HTH_GnyR"/>
    <property type="match status" value="1"/>
</dbReference>
<dbReference type="SUPFAM" id="SSF46955">
    <property type="entry name" value="Putative DNA-binding domain"/>
    <property type="match status" value="1"/>
</dbReference>
<keyword evidence="1" id="KW-0238">DNA-binding</keyword>
<keyword evidence="5" id="KW-1185">Reference proteome</keyword>
<dbReference type="PANTHER" id="PTHR30204">
    <property type="entry name" value="REDOX-CYCLING DRUG-SENSING TRANSCRIPTIONAL ACTIVATOR SOXR"/>
    <property type="match status" value="1"/>
</dbReference>
<dbReference type="GO" id="GO:0003700">
    <property type="term" value="F:DNA-binding transcription factor activity"/>
    <property type="evidence" value="ECO:0007669"/>
    <property type="project" value="InterPro"/>
</dbReference>
<sequence length="156" mass="17593">MTEKLSIAQASAIAAEDFAGEGDDTSKSNMFTIGDLAREFGVTLRTLRFYEDKNLITPHRDGLNRLYTRRDRARLKLVLMGKRVGFSLSEIKDMLDLYDLRDGQVTQLKVALGKFNEQISILERQKKDIEQALTELRRTVAVVSGLLKEKEQAGAT</sequence>
<organism evidence="4 5">
    <name type="scientific">Methylobrevis pamukkalensis</name>
    <dbReference type="NCBI Taxonomy" id="1439726"/>
    <lineage>
        <taxon>Bacteria</taxon>
        <taxon>Pseudomonadati</taxon>
        <taxon>Pseudomonadota</taxon>
        <taxon>Alphaproteobacteria</taxon>
        <taxon>Hyphomicrobiales</taxon>
        <taxon>Pleomorphomonadaceae</taxon>
        <taxon>Methylobrevis</taxon>
    </lineage>
</organism>
<dbReference type="InterPro" id="IPR009061">
    <property type="entry name" value="DNA-bd_dom_put_sf"/>
</dbReference>
<evidence type="ECO:0000313" key="4">
    <source>
        <dbReference type="EMBL" id="ODN72329.1"/>
    </source>
</evidence>
<dbReference type="EMBL" id="MCRJ01000003">
    <property type="protein sequence ID" value="ODN72329.1"/>
    <property type="molecule type" value="Genomic_DNA"/>
</dbReference>
<evidence type="ECO:0000256" key="1">
    <source>
        <dbReference type="ARBA" id="ARBA00023125"/>
    </source>
</evidence>
<dbReference type="AlphaFoldDB" id="A0A1E3H7L8"/>
<reference evidence="4 5" key="1">
    <citation type="submission" date="2016-07" db="EMBL/GenBank/DDBJ databases">
        <title>Draft Genome Sequence of Methylobrevis pamukkalensis PK2.</title>
        <authorList>
            <person name="Vasilenko O.V."/>
            <person name="Doronina N.V."/>
            <person name="Shmareva M.N."/>
            <person name="Tarlachkov S.V."/>
            <person name="Mustakhimov I."/>
            <person name="Trotsenko Y.A."/>
        </authorList>
    </citation>
    <scope>NUCLEOTIDE SEQUENCE [LARGE SCALE GENOMIC DNA]</scope>
    <source>
        <strain evidence="4 5">PK2</strain>
    </source>
</reference>
<dbReference type="GO" id="GO:0003677">
    <property type="term" value="F:DNA binding"/>
    <property type="evidence" value="ECO:0007669"/>
    <property type="project" value="UniProtKB-KW"/>
</dbReference>
<dbReference type="OrthoDB" id="9803659at2"/>
<evidence type="ECO:0000313" key="5">
    <source>
        <dbReference type="Proteomes" id="UP000094622"/>
    </source>
</evidence>
<comment type="caution">
    <text evidence="4">The sequence shown here is derived from an EMBL/GenBank/DDBJ whole genome shotgun (WGS) entry which is preliminary data.</text>
</comment>
<dbReference type="Pfam" id="PF13411">
    <property type="entry name" value="MerR_1"/>
    <property type="match status" value="1"/>
</dbReference>
<proteinExistence type="predicted"/>
<feature type="coiled-coil region" evidence="2">
    <location>
        <begin position="112"/>
        <end position="139"/>
    </location>
</feature>
<dbReference type="PROSITE" id="PS50937">
    <property type="entry name" value="HTH_MERR_2"/>
    <property type="match status" value="1"/>
</dbReference>
<name>A0A1E3H7L8_9HYPH</name>
<dbReference type="PATRIC" id="fig|1439726.3.peg.271"/>
<dbReference type="InterPro" id="IPR047057">
    <property type="entry name" value="MerR_fam"/>
</dbReference>
<dbReference type="PANTHER" id="PTHR30204:SF58">
    <property type="entry name" value="HTH-TYPE TRANSCRIPTIONAL REGULATOR YFMP"/>
    <property type="match status" value="1"/>
</dbReference>
<evidence type="ECO:0000259" key="3">
    <source>
        <dbReference type="PROSITE" id="PS50937"/>
    </source>
</evidence>
<dbReference type="Proteomes" id="UP000094622">
    <property type="component" value="Unassembled WGS sequence"/>
</dbReference>
<protein>
    <submittedName>
        <fullName evidence="4">Mercuric resistance operon regulatory protein</fullName>
    </submittedName>
</protein>
<evidence type="ECO:0000256" key="2">
    <source>
        <dbReference type="SAM" id="Coils"/>
    </source>
</evidence>
<feature type="domain" description="HTH merR-type" evidence="3">
    <location>
        <begin position="30"/>
        <end position="97"/>
    </location>
</feature>